<dbReference type="AlphaFoldDB" id="A0A6H5HQZ8"/>
<dbReference type="EMBL" id="CADCXU010030959">
    <property type="protein sequence ID" value="CAB0017181.1"/>
    <property type="molecule type" value="Genomic_DNA"/>
</dbReference>
<sequence length="177" mass="20692">MNRTKKYENWKTEDWNNLPRFRLCSSTRERTLSRYLALIICSRCCSNLDARSSPCCMLSKSMRSLSTVMAGKRRNPIRRPKSAKSSIWKKTFEKIRPKISKQRMFQVESFEPVSHAEPERLQVLKYDQLGRCVQTFGERHRTAGEFCHQWNDRLVTARLVSECGIASVARSNIDINK</sequence>
<dbReference type="Proteomes" id="UP000479000">
    <property type="component" value="Unassembled WGS sequence"/>
</dbReference>
<evidence type="ECO:0000313" key="2">
    <source>
        <dbReference type="Proteomes" id="UP000479000"/>
    </source>
</evidence>
<keyword evidence="2" id="KW-1185">Reference proteome</keyword>
<proteinExistence type="predicted"/>
<organism evidence="1 2">
    <name type="scientific">Nesidiocoris tenuis</name>
    <dbReference type="NCBI Taxonomy" id="355587"/>
    <lineage>
        <taxon>Eukaryota</taxon>
        <taxon>Metazoa</taxon>
        <taxon>Ecdysozoa</taxon>
        <taxon>Arthropoda</taxon>
        <taxon>Hexapoda</taxon>
        <taxon>Insecta</taxon>
        <taxon>Pterygota</taxon>
        <taxon>Neoptera</taxon>
        <taxon>Paraneoptera</taxon>
        <taxon>Hemiptera</taxon>
        <taxon>Heteroptera</taxon>
        <taxon>Panheteroptera</taxon>
        <taxon>Cimicomorpha</taxon>
        <taxon>Miridae</taxon>
        <taxon>Dicyphina</taxon>
        <taxon>Nesidiocoris</taxon>
    </lineage>
</organism>
<name>A0A6H5HQZ8_9HEMI</name>
<evidence type="ECO:0000313" key="1">
    <source>
        <dbReference type="EMBL" id="CAB0017181.1"/>
    </source>
</evidence>
<protein>
    <submittedName>
        <fullName evidence="1">Uncharacterized protein</fullName>
    </submittedName>
</protein>
<accession>A0A6H5HQZ8</accession>
<reference evidence="1 2" key="1">
    <citation type="submission" date="2020-02" db="EMBL/GenBank/DDBJ databases">
        <authorList>
            <person name="Ferguson B K."/>
        </authorList>
    </citation>
    <scope>NUCLEOTIDE SEQUENCE [LARGE SCALE GENOMIC DNA]</scope>
</reference>
<gene>
    <name evidence="1" type="ORF">NTEN_LOCUS21226</name>
</gene>